<name>X0ZVA3_9ZZZZ</name>
<dbReference type="PANTHER" id="PTHR34504">
    <property type="entry name" value="ANTITOXIN HICB"/>
    <property type="match status" value="1"/>
</dbReference>
<accession>X0ZVA3</accession>
<gene>
    <name evidence="1" type="ORF">S01H4_02664</name>
</gene>
<feature type="non-terminal residue" evidence="1">
    <location>
        <position position="1"/>
    </location>
</feature>
<dbReference type="InterPro" id="IPR035069">
    <property type="entry name" value="TTHA1013/TTHA0281-like"/>
</dbReference>
<reference evidence="1" key="1">
    <citation type="journal article" date="2014" name="Front. Microbiol.">
        <title>High frequency of phylogenetically diverse reductive dehalogenase-homologous genes in deep subseafloor sedimentary metagenomes.</title>
        <authorList>
            <person name="Kawai M."/>
            <person name="Futagami T."/>
            <person name="Toyoda A."/>
            <person name="Takaki Y."/>
            <person name="Nishi S."/>
            <person name="Hori S."/>
            <person name="Arai W."/>
            <person name="Tsubouchi T."/>
            <person name="Morono Y."/>
            <person name="Uchiyama I."/>
            <person name="Ito T."/>
            <person name="Fujiyama A."/>
            <person name="Inagaki F."/>
            <person name="Takami H."/>
        </authorList>
    </citation>
    <scope>NUCLEOTIDE SEQUENCE</scope>
    <source>
        <strain evidence="1">Expedition CK06-06</strain>
    </source>
</reference>
<dbReference type="Gene3D" id="3.30.160.250">
    <property type="match status" value="1"/>
</dbReference>
<comment type="caution">
    <text evidence="1">The sequence shown here is derived from an EMBL/GenBank/DDBJ whole genome shotgun (WGS) entry which is preliminary data.</text>
</comment>
<organism evidence="1">
    <name type="scientific">marine sediment metagenome</name>
    <dbReference type="NCBI Taxonomy" id="412755"/>
    <lineage>
        <taxon>unclassified sequences</taxon>
        <taxon>metagenomes</taxon>
        <taxon>ecological metagenomes</taxon>
    </lineage>
</organism>
<dbReference type="PANTHER" id="PTHR34504:SF4">
    <property type="entry name" value="ANTITOXIN HICB"/>
    <property type="match status" value="1"/>
</dbReference>
<proteinExistence type="predicted"/>
<evidence type="ECO:0000313" key="1">
    <source>
        <dbReference type="EMBL" id="GAG73750.1"/>
    </source>
</evidence>
<dbReference type="InterPro" id="IPR051404">
    <property type="entry name" value="TA_system_antitoxin"/>
</dbReference>
<protein>
    <recommendedName>
        <fullName evidence="2">HicB-like antitoxin of toxin-antitoxin system domain-containing protein</fullName>
    </recommendedName>
</protein>
<sequence length="76" mass="8739">GGFVGRYIYSSFEKVNNWYIGYVEELPGANTQGRTLDEVRSNLKEAISLILKSNKELIERELTGKKVVREDIKVEF</sequence>
<dbReference type="SUPFAM" id="SSF143100">
    <property type="entry name" value="TTHA1013/TTHA0281-like"/>
    <property type="match status" value="1"/>
</dbReference>
<dbReference type="EMBL" id="BART01000600">
    <property type="protein sequence ID" value="GAG73750.1"/>
    <property type="molecule type" value="Genomic_DNA"/>
</dbReference>
<dbReference type="AlphaFoldDB" id="X0ZVA3"/>
<evidence type="ECO:0008006" key="2">
    <source>
        <dbReference type="Google" id="ProtNLM"/>
    </source>
</evidence>